<name>A5ZVB8_9FIRM</name>
<organism evidence="1 2">
    <name type="scientific">Blautia obeum ATCC 29174</name>
    <dbReference type="NCBI Taxonomy" id="411459"/>
    <lineage>
        <taxon>Bacteria</taxon>
        <taxon>Bacillati</taxon>
        <taxon>Bacillota</taxon>
        <taxon>Clostridia</taxon>
        <taxon>Lachnospirales</taxon>
        <taxon>Lachnospiraceae</taxon>
        <taxon>Blautia</taxon>
    </lineage>
</organism>
<comment type="caution">
    <text evidence="1">The sequence shown here is derived from an EMBL/GenBank/DDBJ whole genome shotgun (WGS) entry which is preliminary data.</text>
</comment>
<proteinExistence type="predicted"/>
<gene>
    <name evidence="1" type="ORF">RUMOBE_02953</name>
</gene>
<accession>A5ZVB8</accession>
<protein>
    <submittedName>
        <fullName evidence="1">Uncharacterized protein</fullName>
    </submittedName>
</protein>
<reference evidence="1 2" key="1">
    <citation type="submission" date="2007-03" db="EMBL/GenBank/DDBJ databases">
        <authorList>
            <person name="Fulton L."/>
            <person name="Clifton S."/>
            <person name="Fulton B."/>
            <person name="Xu J."/>
            <person name="Minx P."/>
            <person name="Pepin K.H."/>
            <person name="Johnson M."/>
            <person name="Thiruvilangam P."/>
            <person name="Bhonagiri V."/>
            <person name="Nash W.E."/>
            <person name="Mardis E.R."/>
            <person name="Wilson R.K."/>
        </authorList>
    </citation>
    <scope>NUCLEOTIDE SEQUENCE [LARGE SCALE GENOMIC DNA]</scope>
    <source>
        <strain evidence="1 2">ATCC 29174</strain>
    </source>
</reference>
<evidence type="ECO:0000313" key="2">
    <source>
        <dbReference type="Proteomes" id="UP000006002"/>
    </source>
</evidence>
<dbReference type="AlphaFoldDB" id="A5ZVB8"/>
<reference evidence="1 2" key="2">
    <citation type="submission" date="2007-04" db="EMBL/GenBank/DDBJ databases">
        <title>Draft genome sequence of Ruminococcus obeum (ATCC 29174).</title>
        <authorList>
            <person name="Sudarsanam P."/>
            <person name="Ley R."/>
            <person name="Guruge J."/>
            <person name="Turnbaugh P.J."/>
            <person name="Mahowald M."/>
            <person name="Liep D."/>
            <person name="Gordon J."/>
        </authorList>
    </citation>
    <scope>NUCLEOTIDE SEQUENCE [LARGE SCALE GENOMIC DNA]</scope>
    <source>
        <strain evidence="1 2">ATCC 29174</strain>
    </source>
</reference>
<sequence>MAVRDFIGNSVDSEVSAASVGISSAYTAVKLPPDVIVIINAVIARNKVLFFIHFPPEIILFK</sequence>
<dbReference type="EMBL" id="AAVO02000015">
    <property type="protein sequence ID" value="EDM86345.1"/>
    <property type="molecule type" value="Genomic_DNA"/>
</dbReference>
<dbReference type="Proteomes" id="UP000006002">
    <property type="component" value="Unassembled WGS sequence"/>
</dbReference>
<dbReference type="HOGENOM" id="CLU_2895038_0_0_9"/>
<evidence type="ECO:0000313" key="1">
    <source>
        <dbReference type="EMBL" id="EDM86345.1"/>
    </source>
</evidence>